<dbReference type="InterPro" id="IPR010998">
    <property type="entry name" value="Integrase_recombinase_N"/>
</dbReference>
<dbReference type="GO" id="GO:0003677">
    <property type="term" value="F:DNA binding"/>
    <property type="evidence" value="ECO:0007669"/>
    <property type="project" value="UniProtKB-UniRule"/>
</dbReference>
<sequence>MASIVKRKKKYAVVYNYTDENGVKRQKWETYPTLAEAKKRKNEVEYQQDQGTFVIPSCKTLDELLEEYIAIYGVNTWALSTYEARKSMIANYVSPIIGDMKIADITPRIMDKYYRDLLKVKSVSTKFHTCRTEYVTPSRIREIHKMLSTAFSQAVKWELIPRNPVEHATLPKEEKKERAIWDTTTLIKALDACEDDMLKLAINLAFSCSLRMGEMLGLTWDCVDISQTSIDEGKAFIYVNKELQRANREAMEALSDKDVIFKFPPVIKATNTRLVLKTPKTKTSVRKVFLPKTVAEMLVKHKESQDELKELFGPEYFDYGLVFATTNGRPVEGQIINRAFHQLIVDNDLPHVVFHSLRHSSITYKLKLNGGDIKAVQGDSGHAQAKMVTDQYSHILDDDRRVNAQRLEDAFYASRAETEEETPVEEVKEETKVTEVDVEVTEQTQQQADQELLLKLLANPEIAALLKTLAKNL</sequence>
<feature type="domain" description="Core-binding (CB)" evidence="8">
    <location>
        <begin position="59"/>
        <end position="155"/>
    </location>
</feature>
<dbReference type="InterPro" id="IPR050090">
    <property type="entry name" value="Tyrosine_recombinase_XerCD"/>
</dbReference>
<comment type="similarity">
    <text evidence="2">Belongs to the 'phage' integrase family.</text>
</comment>
<evidence type="ECO:0000259" key="7">
    <source>
        <dbReference type="PROSITE" id="PS51898"/>
    </source>
</evidence>
<reference evidence="9" key="1">
    <citation type="submission" date="2019-07" db="EMBL/GenBank/DDBJ databases">
        <authorList>
            <person name="Wongkuna S."/>
            <person name="Scaria J."/>
        </authorList>
    </citation>
    <scope>NUCLEOTIDE SEQUENCE [LARGE SCALE GENOMIC DNA]</scope>
    <source>
        <strain evidence="9">SW178</strain>
    </source>
</reference>
<dbReference type="PANTHER" id="PTHR30349">
    <property type="entry name" value="PHAGE INTEGRASE-RELATED"/>
    <property type="match status" value="1"/>
</dbReference>
<organism evidence="9 10">
    <name type="scientific">Mediterraneibacter catenae</name>
    <dbReference type="NCBI Taxonomy" id="2594882"/>
    <lineage>
        <taxon>Bacteria</taxon>
        <taxon>Bacillati</taxon>
        <taxon>Bacillota</taxon>
        <taxon>Clostridia</taxon>
        <taxon>Lachnospirales</taxon>
        <taxon>Lachnospiraceae</taxon>
        <taxon>Mediterraneibacter</taxon>
    </lineage>
</organism>
<dbReference type="GO" id="GO:0006310">
    <property type="term" value="P:DNA recombination"/>
    <property type="evidence" value="ECO:0007669"/>
    <property type="project" value="UniProtKB-KW"/>
</dbReference>
<dbReference type="CDD" id="cd01189">
    <property type="entry name" value="INT_ICEBs1_C_like"/>
    <property type="match status" value="1"/>
</dbReference>
<dbReference type="SUPFAM" id="SSF56349">
    <property type="entry name" value="DNA breaking-rejoining enzymes"/>
    <property type="match status" value="1"/>
</dbReference>
<keyword evidence="4 6" id="KW-0238">DNA-binding</keyword>
<dbReference type="RefSeq" id="WP_150311334.1">
    <property type="nucleotide sequence ID" value="NZ_VMSO01000019.1"/>
</dbReference>
<evidence type="ECO:0000256" key="4">
    <source>
        <dbReference type="ARBA" id="ARBA00023125"/>
    </source>
</evidence>
<keyword evidence="10" id="KW-1185">Reference proteome</keyword>
<dbReference type="Pfam" id="PF14659">
    <property type="entry name" value="Phage_int_SAM_3"/>
    <property type="match status" value="1"/>
</dbReference>
<evidence type="ECO:0000256" key="5">
    <source>
        <dbReference type="ARBA" id="ARBA00023172"/>
    </source>
</evidence>
<dbReference type="InterPro" id="IPR011010">
    <property type="entry name" value="DNA_brk_join_enz"/>
</dbReference>
<evidence type="ECO:0000313" key="10">
    <source>
        <dbReference type="Proteomes" id="UP000322025"/>
    </source>
</evidence>
<evidence type="ECO:0000256" key="6">
    <source>
        <dbReference type="PROSITE-ProRule" id="PRU01248"/>
    </source>
</evidence>
<dbReference type="PROSITE" id="PS51900">
    <property type="entry name" value="CB"/>
    <property type="match status" value="1"/>
</dbReference>
<evidence type="ECO:0000256" key="1">
    <source>
        <dbReference type="ARBA" id="ARBA00003283"/>
    </source>
</evidence>
<keyword evidence="3" id="KW-0229">DNA integration</keyword>
<dbReference type="InterPro" id="IPR044068">
    <property type="entry name" value="CB"/>
</dbReference>
<gene>
    <name evidence="9" type="ORF">FNY66_12320</name>
</gene>
<comment type="caution">
    <text evidence="9">The sequence shown here is derived from an EMBL/GenBank/DDBJ whole genome shotgun (WGS) entry which is preliminary data.</text>
</comment>
<evidence type="ECO:0000259" key="8">
    <source>
        <dbReference type="PROSITE" id="PS51900"/>
    </source>
</evidence>
<evidence type="ECO:0000256" key="3">
    <source>
        <dbReference type="ARBA" id="ARBA00022908"/>
    </source>
</evidence>
<dbReference type="Gene3D" id="1.10.443.10">
    <property type="entry name" value="Intergrase catalytic core"/>
    <property type="match status" value="1"/>
</dbReference>
<dbReference type="InterPro" id="IPR002104">
    <property type="entry name" value="Integrase_catalytic"/>
</dbReference>
<evidence type="ECO:0000313" key="9">
    <source>
        <dbReference type="EMBL" id="KAA8500683.1"/>
    </source>
</evidence>
<keyword evidence="5" id="KW-0233">DNA recombination</keyword>
<name>A0A5M9HVS5_9FIRM</name>
<comment type="function">
    <text evidence="1">Site-specific tyrosine recombinase, which acts by catalyzing the cutting and rejoining of the recombining DNA molecules.</text>
</comment>
<dbReference type="PANTHER" id="PTHR30349:SF64">
    <property type="entry name" value="PROPHAGE INTEGRASE INTD-RELATED"/>
    <property type="match status" value="1"/>
</dbReference>
<dbReference type="AlphaFoldDB" id="A0A5M9HVS5"/>
<dbReference type="Proteomes" id="UP000322025">
    <property type="component" value="Unassembled WGS sequence"/>
</dbReference>
<dbReference type="InterPro" id="IPR013762">
    <property type="entry name" value="Integrase-like_cat_sf"/>
</dbReference>
<dbReference type="GO" id="GO:0015074">
    <property type="term" value="P:DNA integration"/>
    <property type="evidence" value="ECO:0007669"/>
    <property type="project" value="UniProtKB-KW"/>
</dbReference>
<dbReference type="EMBL" id="VMSO01000019">
    <property type="protein sequence ID" value="KAA8500683.1"/>
    <property type="molecule type" value="Genomic_DNA"/>
</dbReference>
<accession>A0A5M9HVS5</accession>
<evidence type="ECO:0000256" key="2">
    <source>
        <dbReference type="ARBA" id="ARBA00008857"/>
    </source>
</evidence>
<dbReference type="Pfam" id="PF00589">
    <property type="entry name" value="Phage_integrase"/>
    <property type="match status" value="1"/>
</dbReference>
<dbReference type="OrthoDB" id="9803188at2"/>
<protein>
    <submittedName>
        <fullName evidence="9">Site-specific integrase</fullName>
    </submittedName>
</protein>
<dbReference type="PROSITE" id="PS51898">
    <property type="entry name" value="TYR_RECOMBINASE"/>
    <property type="match status" value="1"/>
</dbReference>
<dbReference type="Gene3D" id="1.10.150.130">
    <property type="match status" value="1"/>
</dbReference>
<dbReference type="InterPro" id="IPR004107">
    <property type="entry name" value="Integrase_SAM-like_N"/>
</dbReference>
<feature type="domain" description="Tyr recombinase" evidence="7">
    <location>
        <begin position="176"/>
        <end position="406"/>
    </location>
</feature>
<proteinExistence type="inferred from homology"/>